<sequence>MKKSIATLIAIGMYGCSAVAPVTANVNEMFHFPQKSGVIQEFTDENGTYESALSASCDREVREQYDNCLGIVFNSDYWLIDGARDDKNILVGTERVMISLNGIVQNVDYIRSGSAIVIRRMDNPTFNPIGDVLSITTSSGKGEFTL</sequence>
<name>A0A219Y9C8_9CAUD</name>
<evidence type="ECO:0000313" key="2">
    <source>
        <dbReference type="Proteomes" id="UP000222894"/>
    </source>
</evidence>
<dbReference type="EMBL" id="KY290948">
    <property type="protein sequence ID" value="APU00576.1"/>
    <property type="molecule type" value="Genomic_DNA"/>
</dbReference>
<dbReference type="Proteomes" id="UP000222894">
    <property type="component" value="Genome"/>
</dbReference>
<dbReference type="PROSITE" id="PS51257">
    <property type="entry name" value="PROKAR_LIPOPROTEIN"/>
    <property type="match status" value="1"/>
</dbReference>
<proteinExistence type="predicted"/>
<protein>
    <recommendedName>
        <fullName evidence="3">Lipoprotein</fullName>
    </recommendedName>
</protein>
<evidence type="ECO:0000313" key="1">
    <source>
        <dbReference type="EMBL" id="APU00576.1"/>
    </source>
</evidence>
<evidence type="ECO:0008006" key="3">
    <source>
        <dbReference type="Google" id="ProtNLM"/>
    </source>
</evidence>
<accession>A0A219Y9C8</accession>
<organism evidence="1 2">
    <name type="scientific">Aeromonas phage 44RR2.8t.2</name>
    <dbReference type="NCBI Taxonomy" id="1932900"/>
    <lineage>
        <taxon>Viruses</taxon>
        <taxon>Duplodnaviria</taxon>
        <taxon>Heunggongvirae</taxon>
        <taxon>Uroviricota</taxon>
        <taxon>Caudoviricetes</taxon>
        <taxon>Pantevenvirales</taxon>
        <taxon>Straboviridae</taxon>
        <taxon>Biquartavirus</taxon>
        <taxon>Biquartavirus 44RR2</taxon>
    </lineage>
</organism>
<reference evidence="1 2" key="1">
    <citation type="journal article" date="2017" name="Sci. Rep.">
        <title>Characterization and diversity of phages infecting Aeromonas salmonicida subsp. salmonicida.</title>
        <authorList>
            <person name="Vincent A.T."/>
            <person name="Paquet V.E."/>
            <person name="Bernatchez A."/>
            <person name="Tremblay D.M."/>
            <person name="Moineau S."/>
            <person name="Charette S.J."/>
        </authorList>
    </citation>
    <scope>NUCLEOTIDE SEQUENCE [LARGE SCALE GENOMIC DNA]</scope>
</reference>